<name>A0A3M7MER8_9PLEO</name>
<dbReference type="CDD" id="cd07379">
    <property type="entry name" value="MPP_239FB"/>
    <property type="match status" value="1"/>
</dbReference>
<evidence type="ECO:0000313" key="3">
    <source>
        <dbReference type="EMBL" id="RMZ72940.1"/>
    </source>
</evidence>
<dbReference type="Gene3D" id="3.60.21.10">
    <property type="match status" value="1"/>
</dbReference>
<gene>
    <name evidence="3" type="ORF">GMOD_00009724</name>
</gene>
<proteinExistence type="predicted"/>
<feature type="domain" description="Calcineurin-like phosphoesterase" evidence="2">
    <location>
        <begin position="33"/>
        <end position="243"/>
    </location>
</feature>
<evidence type="ECO:0000256" key="1">
    <source>
        <dbReference type="SAM" id="MobiDB-lite"/>
    </source>
</evidence>
<dbReference type="PANTHER" id="PTHR12905:SF0">
    <property type="entry name" value="CALCINEURIN-LIKE PHOSPHOESTERASE DOMAIN-CONTAINING PROTEIN"/>
    <property type="match status" value="1"/>
</dbReference>
<protein>
    <submittedName>
        <fullName evidence="3">Metallophosphoesterase domain-containing 2</fullName>
    </submittedName>
</protein>
<dbReference type="InterPro" id="IPR004843">
    <property type="entry name" value="Calcineurin-like_PHP"/>
</dbReference>
<dbReference type="PANTHER" id="PTHR12905">
    <property type="entry name" value="METALLOPHOSPHOESTERASE"/>
    <property type="match status" value="1"/>
</dbReference>
<dbReference type="InterPro" id="IPR051693">
    <property type="entry name" value="UPF0046_metallophosphoest"/>
</dbReference>
<dbReference type="InterPro" id="IPR029052">
    <property type="entry name" value="Metallo-depent_PP-like"/>
</dbReference>
<dbReference type="AlphaFoldDB" id="A0A3M7MER8"/>
<feature type="region of interest" description="Disordered" evidence="1">
    <location>
        <begin position="1"/>
        <end position="26"/>
    </location>
</feature>
<feature type="compositionally biased region" description="Polar residues" evidence="1">
    <location>
        <begin position="1"/>
        <end position="16"/>
    </location>
</feature>
<dbReference type="Pfam" id="PF00149">
    <property type="entry name" value="Metallophos"/>
    <property type="match status" value="1"/>
</dbReference>
<dbReference type="EMBL" id="KE747836">
    <property type="protein sequence ID" value="RMZ72940.1"/>
    <property type="molecule type" value="Genomic_DNA"/>
</dbReference>
<keyword evidence="4" id="KW-1185">Reference proteome</keyword>
<accession>A0A3M7MER8</accession>
<dbReference type="SUPFAM" id="SSF56300">
    <property type="entry name" value="Metallo-dependent phosphatases"/>
    <property type="match status" value="1"/>
</dbReference>
<evidence type="ECO:0000259" key="2">
    <source>
        <dbReference type="Pfam" id="PF00149"/>
    </source>
</evidence>
<reference evidence="3 4" key="1">
    <citation type="journal article" date="2014" name="PLoS ONE">
        <title>De novo Genome Assembly of the Fungal Plant Pathogen Pyrenophora semeniperda.</title>
        <authorList>
            <person name="Soliai M.M."/>
            <person name="Meyer S.E."/>
            <person name="Udall J.A."/>
            <person name="Elzinga D.E."/>
            <person name="Hermansen R.A."/>
            <person name="Bodily P.M."/>
            <person name="Hart A.A."/>
            <person name="Coleman C.E."/>
        </authorList>
    </citation>
    <scope>NUCLEOTIDE SEQUENCE [LARGE SCALE GENOMIC DNA]</scope>
    <source>
        <strain evidence="3 4">CCB06</strain>
        <tissue evidence="3">Mycelium</tissue>
    </source>
</reference>
<dbReference type="OrthoDB" id="630188at2759"/>
<dbReference type="Proteomes" id="UP000265663">
    <property type="component" value="Unassembled WGS sequence"/>
</dbReference>
<evidence type="ECO:0000313" key="4">
    <source>
        <dbReference type="Proteomes" id="UP000265663"/>
    </source>
</evidence>
<sequence>MSCLQSNNDPSLSSTPKRARHHGSHSSLSTPVRFLVLSDTHGAELPNNLPPCDVLLHCGGLTQDGTPESITSALRALGKIKAKLKLVIAGNHEISLDKPYWLSQGGTEADAERACALVSPDKNSEASKNGVTFLKEGTHAFNLPCGATFSIYTSPYTPVYGVSAFQYLSAEDRFNPSDTTPTWARNVATSTSTIPNGVDIVMTHGPSKYILDRTGDSSAGCEHLRRAIERVQPRMHCFGHIHYQRCGFYKAYRLGLGRDGDSVESLVLMDWVGENQALKKGFRSLSPGAAKDFLCNRQQTLCINAAMEGEEGKLEHPPWLVTLHLPVRAEI</sequence>
<dbReference type="GO" id="GO:0016787">
    <property type="term" value="F:hydrolase activity"/>
    <property type="evidence" value="ECO:0007669"/>
    <property type="project" value="InterPro"/>
</dbReference>
<organism evidence="3 4">
    <name type="scientific">Pyrenophora seminiperda CCB06</name>
    <dbReference type="NCBI Taxonomy" id="1302712"/>
    <lineage>
        <taxon>Eukaryota</taxon>
        <taxon>Fungi</taxon>
        <taxon>Dikarya</taxon>
        <taxon>Ascomycota</taxon>
        <taxon>Pezizomycotina</taxon>
        <taxon>Dothideomycetes</taxon>
        <taxon>Pleosporomycetidae</taxon>
        <taxon>Pleosporales</taxon>
        <taxon>Pleosporineae</taxon>
        <taxon>Pleosporaceae</taxon>
        <taxon>Pyrenophora</taxon>
    </lineage>
</organism>